<organism evidence="1 2">
    <name type="scientific">Clavispora lusitaniae</name>
    <name type="common">Candida lusitaniae</name>
    <dbReference type="NCBI Taxonomy" id="36911"/>
    <lineage>
        <taxon>Eukaryota</taxon>
        <taxon>Fungi</taxon>
        <taxon>Dikarya</taxon>
        <taxon>Ascomycota</taxon>
        <taxon>Saccharomycotina</taxon>
        <taxon>Pichiomycetes</taxon>
        <taxon>Metschnikowiaceae</taxon>
        <taxon>Clavispora</taxon>
    </lineage>
</organism>
<name>A0ACD0WGX8_CLALS</name>
<keyword evidence="2" id="KW-1185">Reference proteome</keyword>
<protein>
    <submittedName>
        <fullName evidence="1">Autophagy-related protein</fullName>
    </submittedName>
</protein>
<dbReference type="Proteomes" id="UP000326582">
    <property type="component" value="Chromosome 2"/>
</dbReference>
<evidence type="ECO:0000313" key="1">
    <source>
        <dbReference type="EMBL" id="QFZ26491.1"/>
    </source>
</evidence>
<evidence type="ECO:0000313" key="2">
    <source>
        <dbReference type="Proteomes" id="UP000326582"/>
    </source>
</evidence>
<accession>A0ACD0WGX8</accession>
<reference evidence="2" key="1">
    <citation type="journal article" date="2019" name="MBio">
        <title>Comparative genomics for the elucidation of multidrug resistance (MDR) in Candida lusitaniae.</title>
        <authorList>
            <person name="Kannan A."/>
            <person name="Asner S.A."/>
            <person name="Trachsel E."/>
            <person name="Kelly S."/>
            <person name="Parker J."/>
            <person name="Sanglard D."/>
        </authorList>
    </citation>
    <scope>NUCLEOTIDE SEQUENCE [LARGE SCALE GENOMIC DNA]</scope>
    <source>
        <strain evidence="2">P1</strain>
    </source>
</reference>
<dbReference type="EMBL" id="CP038485">
    <property type="protein sequence ID" value="QFZ26491.1"/>
    <property type="molecule type" value="Genomic_DNA"/>
</dbReference>
<gene>
    <name evidence="1" type="ORF">EJF14_20396</name>
</gene>
<sequence>MHECPICLENIQTFASLGRVSPCLHTYHEQCLIQWSSHSNSCPTCRKLFHKIDIIASHQPNLVQRSIPVKDKIIENDAINEIPQEFIIPPQIYGEVRPEEPDRGHNGVCTICSSAQYSRRNKAMVSCIGCGATFHTSCLGHKDEPDWYCPVCDCHQEMPIQSPIRVSRRSVPAPRRGLTIFNENNEIEDFDDREHPTRSASVLNGGVLLRREARQLESLTKEEADSWSLLESVRHGSTKDIEVSLQHSTSEKRKRRKRTDPSRVLDSTGPLDLKASNSAQKPSRFGSLMNQIRSGSSSVHMETNPPVQEVVSVSETIPSLPSGGERSLTRRTELSFEQKHKVQKYVRDRLRPRYIPNSESSDPTIIKSESEYIKINKAISRKVYAGILSLFAANPDQMDEIFEKGDLQLRDLVNEYADRSLNV</sequence>
<proteinExistence type="predicted"/>